<dbReference type="PIRSF" id="PIRSF015730">
    <property type="entry name" value="TFAR19"/>
    <property type="match status" value="1"/>
</dbReference>
<reference evidence="4" key="2">
    <citation type="submission" date="2015-01" db="EMBL/GenBank/DDBJ databases">
        <title>Evolutionary Origins and Diversification of the Mycorrhizal Mutualists.</title>
        <authorList>
            <consortium name="DOE Joint Genome Institute"/>
            <consortium name="Mycorrhizal Genomics Consortium"/>
            <person name="Kohler A."/>
            <person name="Kuo A."/>
            <person name="Nagy L.G."/>
            <person name="Floudas D."/>
            <person name="Copeland A."/>
            <person name="Barry K.W."/>
            <person name="Cichocki N."/>
            <person name="Veneault-Fourrey C."/>
            <person name="LaButti K."/>
            <person name="Lindquist E.A."/>
            <person name="Lipzen A."/>
            <person name="Lundell T."/>
            <person name="Morin E."/>
            <person name="Murat C."/>
            <person name="Riley R."/>
            <person name="Ohm R."/>
            <person name="Sun H."/>
            <person name="Tunlid A."/>
            <person name="Henrissat B."/>
            <person name="Grigoriev I.V."/>
            <person name="Hibbett D.S."/>
            <person name="Martin F."/>
        </authorList>
    </citation>
    <scope>NUCLEOTIDE SEQUENCE [LARGE SCALE GENOMIC DNA]</scope>
    <source>
        <strain evidence="4">LaAM-08-1</strain>
    </source>
</reference>
<protein>
    <recommendedName>
        <fullName evidence="5">DNA-binding TFAR19-related protein</fullName>
    </recommendedName>
</protein>
<gene>
    <name evidence="3" type="ORF">K443DRAFT_674230</name>
</gene>
<dbReference type="GO" id="GO:0005829">
    <property type="term" value="C:cytosol"/>
    <property type="evidence" value="ECO:0007669"/>
    <property type="project" value="TreeGrafter"/>
</dbReference>
<dbReference type="Gene3D" id="1.10.8.140">
    <property type="entry name" value="PDCD5-like"/>
    <property type="match status" value="1"/>
</dbReference>
<reference evidence="3 4" key="1">
    <citation type="submission" date="2014-04" db="EMBL/GenBank/DDBJ databases">
        <authorList>
            <consortium name="DOE Joint Genome Institute"/>
            <person name="Kuo A."/>
            <person name="Kohler A."/>
            <person name="Nagy L.G."/>
            <person name="Floudas D."/>
            <person name="Copeland A."/>
            <person name="Barry K.W."/>
            <person name="Cichocki N."/>
            <person name="Veneault-Fourrey C."/>
            <person name="LaButti K."/>
            <person name="Lindquist E.A."/>
            <person name="Lipzen A."/>
            <person name="Lundell T."/>
            <person name="Morin E."/>
            <person name="Murat C."/>
            <person name="Sun H."/>
            <person name="Tunlid A."/>
            <person name="Henrissat B."/>
            <person name="Grigoriev I.V."/>
            <person name="Hibbett D.S."/>
            <person name="Martin F."/>
            <person name="Nordberg H.P."/>
            <person name="Cantor M.N."/>
            <person name="Hua S.X."/>
        </authorList>
    </citation>
    <scope>NUCLEOTIDE SEQUENCE [LARGE SCALE GENOMIC DNA]</scope>
    <source>
        <strain evidence="3 4">LaAM-08-1</strain>
    </source>
</reference>
<sequence>MDGIKLSQGTSNIPGGSGGEDDAKRAQEEQMRRDLLATVLAIPARERLSRIALVSPERSKEIETILLKMAQTGQLRGQVTEEQLIDLLDQMEEVKGKTTAKKSTIIYQRRKDLDDDFDI</sequence>
<evidence type="ECO:0000256" key="1">
    <source>
        <dbReference type="ARBA" id="ARBA00010490"/>
    </source>
</evidence>
<dbReference type="OrthoDB" id="10252486at2759"/>
<name>A0A0C9XN60_9AGAR</name>
<evidence type="ECO:0000313" key="4">
    <source>
        <dbReference type="Proteomes" id="UP000054477"/>
    </source>
</evidence>
<accession>A0A0C9XN60</accession>
<dbReference type="PANTHER" id="PTHR10840:SF0">
    <property type="entry name" value="PROGRAMMED CELL DEATH PROTEIN 5"/>
    <property type="match status" value="1"/>
</dbReference>
<dbReference type="HOGENOM" id="CLU_122978_2_1_1"/>
<dbReference type="Pfam" id="PF01984">
    <property type="entry name" value="dsDNA_bind"/>
    <property type="match status" value="1"/>
</dbReference>
<dbReference type="GO" id="GO:0005634">
    <property type="term" value="C:nucleus"/>
    <property type="evidence" value="ECO:0007669"/>
    <property type="project" value="TreeGrafter"/>
</dbReference>
<dbReference type="STRING" id="1095629.A0A0C9XN60"/>
<keyword evidence="4" id="KW-1185">Reference proteome</keyword>
<feature type="compositionally biased region" description="Basic and acidic residues" evidence="2">
    <location>
        <begin position="21"/>
        <end position="30"/>
    </location>
</feature>
<evidence type="ECO:0000313" key="3">
    <source>
        <dbReference type="EMBL" id="KIK06571.1"/>
    </source>
</evidence>
<dbReference type="Proteomes" id="UP000054477">
    <property type="component" value="Unassembled WGS sequence"/>
</dbReference>
<dbReference type="SUPFAM" id="SSF46950">
    <property type="entry name" value="Double-stranded DNA-binding domain"/>
    <property type="match status" value="1"/>
</dbReference>
<dbReference type="PANTHER" id="PTHR10840">
    <property type="entry name" value="PROGRAMMED CELL DEATH PROTEIN 5"/>
    <property type="match status" value="1"/>
</dbReference>
<dbReference type="InterPro" id="IPR036883">
    <property type="entry name" value="PDCD5-like_sf"/>
</dbReference>
<comment type="similarity">
    <text evidence="1">Belongs to the PDCD5 family.</text>
</comment>
<evidence type="ECO:0000256" key="2">
    <source>
        <dbReference type="SAM" id="MobiDB-lite"/>
    </source>
</evidence>
<evidence type="ECO:0008006" key="5">
    <source>
        <dbReference type="Google" id="ProtNLM"/>
    </source>
</evidence>
<feature type="region of interest" description="Disordered" evidence="2">
    <location>
        <begin position="1"/>
        <end position="30"/>
    </location>
</feature>
<proteinExistence type="inferred from homology"/>
<organism evidence="3 4">
    <name type="scientific">Laccaria amethystina LaAM-08-1</name>
    <dbReference type="NCBI Taxonomy" id="1095629"/>
    <lineage>
        <taxon>Eukaryota</taxon>
        <taxon>Fungi</taxon>
        <taxon>Dikarya</taxon>
        <taxon>Basidiomycota</taxon>
        <taxon>Agaricomycotina</taxon>
        <taxon>Agaricomycetes</taxon>
        <taxon>Agaricomycetidae</taxon>
        <taxon>Agaricales</taxon>
        <taxon>Agaricineae</taxon>
        <taxon>Hydnangiaceae</taxon>
        <taxon>Laccaria</taxon>
    </lineage>
</organism>
<dbReference type="AlphaFoldDB" id="A0A0C9XN60"/>
<dbReference type="InterPro" id="IPR002836">
    <property type="entry name" value="PDCD5-like"/>
</dbReference>
<dbReference type="EMBL" id="KN838552">
    <property type="protein sequence ID" value="KIK06571.1"/>
    <property type="molecule type" value="Genomic_DNA"/>
</dbReference>
<dbReference type="GO" id="GO:0003677">
    <property type="term" value="F:DNA binding"/>
    <property type="evidence" value="ECO:0007669"/>
    <property type="project" value="InterPro"/>
</dbReference>